<accession>A0A0D0E200</accession>
<reference evidence="1 2" key="1">
    <citation type="submission" date="2014-04" db="EMBL/GenBank/DDBJ databases">
        <authorList>
            <consortium name="DOE Joint Genome Institute"/>
            <person name="Kuo A."/>
            <person name="Kohler A."/>
            <person name="Jargeat P."/>
            <person name="Nagy L.G."/>
            <person name="Floudas D."/>
            <person name="Copeland A."/>
            <person name="Barry K.W."/>
            <person name="Cichocki N."/>
            <person name="Veneault-Fourrey C."/>
            <person name="LaButti K."/>
            <person name="Lindquist E.A."/>
            <person name="Lipzen A."/>
            <person name="Lundell T."/>
            <person name="Morin E."/>
            <person name="Murat C."/>
            <person name="Sun H."/>
            <person name="Tunlid A."/>
            <person name="Henrissat B."/>
            <person name="Grigoriev I.V."/>
            <person name="Hibbett D.S."/>
            <person name="Martin F."/>
            <person name="Nordberg H.P."/>
            <person name="Cantor M.N."/>
            <person name="Hua S.X."/>
        </authorList>
    </citation>
    <scope>NUCLEOTIDE SEQUENCE [LARGE SCALE GENOMIC DNA]</scope>
    <source>
        <strain evidence="1 2">Ve08.2h10</strain>
    </source>
</reference>
<dbReference type="Proteomes" id="UP000054538">
    <property type="component" value="Unassembled WGS sequence"/>
</dbReference>
<dbReference type="HOGENOM" id="CLU_185499_0_0_1"/>
<dbReference type="OrthoDB" id="2689385at2759"/>
<evidence type="ECO:0000313" key="1">
    <source>
        <dbReference type="EMBL" id="KIK90780.1"/>
    </source>
</evidence>
<name>A0A0D0E200_9AGAM</name>
<keyword evidence="2" id="KW-1185">Reference proteome</keyword>
<gene>
    <name evidence="1" type="ORF">PAXRUDRAFT_46085</name>
</gene>
<dbReference type="InParanoid" id="A0A0D0E200"/>
<evidence type="ECO:0000313" key="2">
    <source>
        <dbReference type="Proteomes" id="UP000054538"/>
    </source>
</evidence>
<dbReference type="AlphaFoldDB" id="A0A0D0E200"/>
<protein>
    <submittedName>
        <fullName evidence="1">Uncharacterized protein</fullName>
    </submittedName>
</protein>
<reference evidence="2" key="2">
    <citation type="submission" date="2015-01" db="EMBL/GenBank/DDBJ databases">
        <title>Evolutionary Origins and Diversification of the Mycorrhizal Mutualists.</title>
        <authorList>
            <consortium name="DOE Joint Genome Institute"/>
            <consortium name="Mycorrhizal Genomics Consortium"/>
            <person name="Kohler A."/>
            <person name="Kuo A."/>
            <person name="Nagy L.G."/>
            <person name="Floudas D."/>
            <person name="Copeland A."/>
            <person name="Barry K.W."/>
            <person name="Cichocki N."/>
            <person name="Veneault-Fourrey C."/>
            <person name="LaButti K."/>
            <person name="Lindquist E.A."/>
            <person name="Lipzen A."/>
            <person name="Lundell T."/>
            <person name="Morin E."/>
            <person name="Murat C."/>
            <person name="Riley R."/>
            <person name="Ohm R."/>
            <person name="Sun H."/>
            <person name="Tunlid A."/>
            <person name="Henrissat B."/>
            <person name="Grigoriev I.V."/>
            <person name="Hibbett D.S."/>
            <person name="Martin F."/>
        </authorList>
    </citation>
    <scope>NUCLEOTIDE SEQUENCE [LARGE SCALE GENOMIC DNA]</scope>
    <source>
        <strain evidence="2">Ve08.2h10</strain>
    </source>
</reference>
<dbReference type="EMBL" id="KN825472">
    <property type="protein sequence ID" value="KIK90780.1"/>
    <property type="molecule type" value="Genomic_DNA"/>
</dbReference>
<proteinExistence type="predicted"/>
<organism evidence="1 2">
    <name type="scientific">Paxillus rubicundulus Ve08.2h10</name>
    <dbReference type="NCBI Taxonomy" id="930991"/>
    <lineage>
        <taxon>Eukaryota</taxon>
        <taxon>Fungi</taxon>
        <taxon>Dikarya</taxon>
        <taxon>Basidiomycota</taxon>
        <taxon>Agaricomycotina</taxon>
        <taxon>Agaricomycetes</taxon>
        <taxon>Agaricomycetidae</taxon>
        <taxon>Boletales</taxon>
        <taxon>Paxilineae</taxon>
        <taxon>Paxillaceae</taxon>
        <taxon>Paxillus</taxon>
    </lineage>
</organism>
<dbReference type="STRING" id="930991.A0A0D0E200"/>
<sequence>MVYAVPLIIFMDDVSGNVSKQWNKHHTNYMSNANLSHKMIDKEFCVRFVTSSFAQPLQV</sequence>
<feature type="non-terminal residue" evidence="1">
    <location>
        <position position="59"/>
    </location>
</feature>